<dbReference type="InterPro" id="IPR052337">
    <property type="entry name" value="SAT4-like"/>
</dbReference>
<evidence type="ECO:0000256" key="5">
    <source>
        <dbReference type="ARBA" id="ARBA00038359"/>
    </source>
</evidence>
<dbReference type="Proteomes" id="UP000192596">
    <property type="component" value="Unassembled WGS sequence"/>
</dbReference>
<dbReference type="EMBL" id="NAJO01000012">
    <property type="protein sequence ID" value="OQO08264.1"/>
    <property type="molecule type" value="Genomic_DNA"/>
</dbReference>
<dbReference type="InParanoid" id="A0A1V8TAG3"/>
<accession>A0A1V8TAG3</accession>
<dbReference type="PANTHER" id="PTHR33048:SF64">
    <property type="entry name" value="INTEGRAL MEMBRANE PROTEIN"/>
    <property type="match status" value="1"/>
</dbReference>
<evidence type="ECO:0000256" key="1">
    <source>
        <dbReference type="ARBA" id="ARBA00004141"/>
    </source>
</evidence>
<dbReference type="Pfam" id="PF20684">
    <property type="entry name" value="Fung_rhodopsin"/>
    <property type="match status" value="1"/>
</dbReference>
<keyword evidence="3 7" id="KW-1133">Transmembrane helix</keyword>
<feature type="transmembrane region" description="Helical" evidence="7">
    <location>
        <begin position="26"/>
        <end position="47"/>
    </location>
</feature>
<comment type="similarity">
    <text evidence="5">Belongs to the SAT4 family.</text>
</comment>
<keyword evidence="10" id="KW-1185">Reference proteome</keyword>
<organism evidence="9 10">
    <name type="scientific">Cryoendolithus antarcticus</name>
    <dbReference type="NCBI Taxonomy" id="1507870"/>
    <lineage>
        <taxon>Eukaryota</taxon>
        <taxon>Fungi</taxon>
        <taxon>Dikarya</taxon>
        <taxon>Ascomycota</taxon>
        <taxon>Pezizomycotina</taxon>
        <taxon>Dothideomycetes</taxon>
        <taxon>Dothideomycetidae</taxon>
        <taxon>Cladosporiales</taxon>
        <taxon>Cladosporiaceae</taxon>
        <taxon>Cryoendolithus</taxon>
    </lineage>
</organism>
<gene>
    <name evidence="9" type="ORF">B0A48_06134</name>
</gene>
<evidence type="ECO:0000256" key="4">
    <source>
        <dbReference type="ARBA" id="ARBA00023136"/>
    </source>
</evidence>
<feature type="compositionally biased region" description="Polar residues" evidence="6">
    <location>
        <begin position="274"/>
        <end position="295"/>
    </location>
</feature>
<evidence type="ECO:0000256" key="2">
    <source>
        <dbReference type="ARBA" id="ARBA00022692"/>
    </source>
</evidence>
<evidence type="ECO:0000256" key="3">
    <source>
        <dbReference type="ARBA" id="ARBA00022989"/>
    </source>
</evidence>
<keyword evidence="4 7" id="KW-0472">Membrane</keyword>
<feature type="region of interest" description="Disordered" evidence="6">
    <location>
        <begin position="274"/>
        <end position="341"/>
    </location>
</feature>
<sequence length="341" mass="37330">MSSPRYTTGWVYNLQTVPKSTNAGHVIALASSFSAIALLSIIIRIATRFKILKGIGTDDVAATLSMVLGLVYSALAIYQTRWGLGLHIEDFPAANPVPFSKIQYIGGPIYCLAVLGFKVSLVASYVRVAGFNRTYKIVLMVVMAMVIANQIIYTILLSFACRPIAKQWDPTIPGVCNDQLATYFGLGGSSLAFDFIIIIGLGALFALGFFITIVQGLRVRTISRLRVYTDSEPIIEWSIIEINIGVLIACVPSFVPMMRSASVRVQSIQRSCHSRNASTSKRQSKLITPGTSTSRYSKDFDSPKRSPKVLSPPPPVLGTLGEDRDEQDLWAKRRIRTDGAT</sequence>
<feature type="transmembrane region" description="Helical" evidence="7">
    <location>
        <begin position="137"/>
        <end position="160"/>
    </location>
</feature>
<evidence type="ECO:0000259" key="8">
    <source>
        <dbReference type="Pfam" id="PF20684"/>
    </source>
</evidence>
<name>A0A1V8TAG3_9PEZI</name>
<keyword evidence="2 7" id="KW-0812">Transmembrane</keyword>
<evidence type="ECO:0000313" key="9">
    <source>
        <dbReference type="EMBL" id="OQO08264.1"/>
    </source>
</evidence>
<comment type="caution">
    <text evidence="9">The sequence shown here is derived from an EMBL/GenBank/DDBJ whole genome shotgun (WGS) entry which is preliminary data.</text>
</comment>
<evidence type="ECO:0000313" key="10">
    <source>
        <dbReference type="Proteomes" id="UP000192596"/>
    </source>
</evidence>
<dbReference type="OrthoDB" id="10017208at2759"/>
<feature type="transmembrane region" description="Helical" evidence="7">
    <location>
        <begin position="191"/>
        <end position="214"/>
    </location>
</feature>
<evidence type="ECO:0000256" key="6">
    <source>
        <dbReference type="SAM" id="MobiDB-lite"/>
    </source>
</evidence>
<comment type="subcellular location">
    <subcellularLocation>
        <location evidence="1">Membrane</location>
        <topology evidence="1">Multi-pass membrane protein</topology>
    </subcellularLocation>
</comment>
<dbReference type="InterPro" id="IPR049326">
    <property type="entry name" value="Rhodopsin_dom_fungi"/>
</dbReference>
<proteinExistence type="inferred from homology"/>
<dbReference type="PANTHER" id="PTHR33048">
    <property type="entry name" value="PTH11-LIKE INTEGRAL MEMBRANE PROTEIN (AFU_ORTHOLOGUE AFUA_5G11245)"/>
    <property type="match status" value="1"/>
</dbReference>
<protein>
    <recommendedName>
        <fullName evidence="8">Rhodopsin domain-containing protein</fullName>
    </recommendedName>
</protein>
<evidence type="ECO:0000256" key="7">
    <source>
        <dbReference type="SAM" id="Phobius"/>
    </source>
</evidence>
<dbReference type="AlphaFoldDB" id="A0A1V8TAG3"/>
<feature type="transmembrane region" description="Helical" evidence="7">
    <location>
        <begin position="234"/>
        <end position="255"/>
    </location>
</feature>
<feature type="transmembrane region" description="Helical" evidence="7">
    <location>
        <begin position="59"/>
        <end position="82"/>
    </location>
</feature>
<reference evidence="10" key="1">
    <citation type="submission" date="2017-03" db="EMBL/GenBank/DDBJ databases">
        <title>Genomes of endolithic fungi from Antarctica.</title>
        <authorList>
            <person name="Coleine C."/>
            <person name="Masonjones S."/>
            <person name="Stajich J.E."/>
        </authorList>
    </citation>
    <scope>NUCLEOTIDE SEQUENCE [LARGE SCALE GENOMIC DNA]</scope>
    <source>
        <strain evidence="10">CCFEE 5527</strain>
    </source>
</reference>
<feature type="transmembrane region" description="Helical" evidence="7">
    <location>
        <begin position="102"/>
        <end position="125"/>
    </location>
</feature>
<feature type="domain" description="Rhodopsin" evidence="8">
    <location>
        <begin position="43"/>
        <end position="199"/>
    </location>
</feature>
<dbReference type="GO" id="GO:0016020">
    <property type="term" value="C:membrane"/>
    <property type="evidence" value="ECO:0007669"/>
    <property type="project" value="UniProtKB-SubCell"/>
</dbReference>